<proteinExistence type="predicted"/>
<sequence>MSRQGVAPEPVLIPRTASEEELFRDVMSAKPTYPPGYRGDDFDFAALLAAWPESLPTVAEDIGVSAVALKRFLDGSSAALQTEEITRLRKLLHVERDHTGGDYSDAVGPYLFLPSTPKTAEDSYMAATNGDLKFCAEFVPSKKSAVKEAHKRRDPHIIGFQAWRSDFSIVLIQRHGEYVSDTWRDSFFNIGSVEFQVGCRA</sequence>
<protein>
    <submittedName>
        <fullName evidence="1">Uncharacterized protein</fullName>
    </submittedName>
</protein>
<evidence type="ECO:0000313" key="2">
    <source>
        <dbReference type="Proteomes" id="UP001597033"/>
    </source>
</evidence>
<organism evidence="1 2">
    <name type="scientific">Pseudoxanthomonas kaohsiungensis</name>
    <dbReference type="NCBI Taxonomy" id="283923"/>
    <lineage>
        <taxon>Bacteria</taxon>
        <taxon>Pseudomonadati</taxon>
        <taxon>Pseudomonadota</taxon>
        <taxon>Gammaproteobacteria</taxon>
        <taxon>Lysobacterales</taxon>
        <taxon>Lysobacteraceae</taxon>
        <taxon>Pseudoxanthomonas</taxon>
    </lineage>
</organism>
<name>A0ABW3LYB2_9GAMM</name>
<dbReference type="Proteomes" id="UP001597033">
    <property type="component" value="Unassembled WGS sequence"/>
</dbReference>
<dbReference type="RefSeq" id="WP_162377055.1">
    <property type="nucleotide sequence ID" value="NZ_JBHTKN010000008.1"/>
</dbReference>
<gene>
    <name evidence="1" type="ORF">ACFQ2N_12765</name>
</gene>
<accession>A0ABW3LYB2</accession>
<dbReference type="EMBL" id="JBHTKN010000008">
    <property type="protein sequence ID" value="MFD1043218.1"/>
    <property type="molecule type" value="Genomic_DNA"/>
</dbReference>
<comment type="caution">
    <text evidence="1">The sequence shown here is derived from an EMBL/GenBank/DDBJ whole genome shotgun (WGS) entry which is preliminary data.</text>
</comment>
<reference evidence="2" key="1">
    <citation type="journal article" date="2019" name="Int. J. Syst. Evol. Microbiol.">
        <title>The Global Catalogue of Microorganisms (GCM) 10K type strain sequencing project: providing services to taxonomists for standard genome sequencing and annotation.</title>
        <authorList>
            <consortium name="The Broad Institute Genomics Platform"/>
            <consortium name="The Broad Institute Genome Sequencing Center for Infectious Disease"/>
            <person name="Wu L."/>
            <person name="Ma J."/>
        </authorList>
    </citation>
    <scope>NUCLEOTIDE SEQUENCE [LARGE SCALE GENOMIC DNA]</scope>
    <source>
        <strain evidence="2">CCUG 55854</strain>
    </source>
</reference>
<evidence type="ECO:0000313" key="1">
    <source>
        <dbReference type="EMBL" id="MFD1043218.1"/>
    </source>
</evidence>
<keyword evidence="2" id="KW-1185">Reference proteome</keyword>